<dbReference type="AlphaFoldDB" id="A0ABD0KWS6"/>
<evidence type="ECO:0000313" key="2">
    <source>
        <dbReference type="Proteomes" id="UP001519460"/>
    </source>
</evidence>
<protein>
    <submittedName>
        <fullName evidence="1">Uncharacterized protein</fullName>
    </submittedName>
</protein>
<dbReference type="Proteomes" id="UP001519460">
    <property type="component" value="Unassembled WGS sequence"/>
</dbReference>
<sequence>ASMTVVSIQLLKLSNQTPPGRKENTSARRVMRVFVVNILVKDMGECKEHDA</sequence>
<organism evidence="1 2">
    <name type="scientific">Batillaria attramentaria</name>
    <dbReference type="NCBI Taxonomy" id="370345"/>
    <lineage>
        <taxon>Eukaryota</taxon>
        <taxon>Metazoa</taxon>
        <taxon>Spiralia</taxon>
        <taxon>Lophotrochozoa</taxon>
        <taxon>Mollusca</taxon>
        <taxon>Gastropoda</taxon>
        <taxon>Caenogastropoda</taxon>
        <taxon>Sorbeoconcha</taxon>
        <taxon>Cerithioidea</taxon>
        <taxon>Batillariidae</taxon>
        <taxon>Batillaria</taxon>
    </lineage>
</organism>
<proteinExistence type="predicted"/>
<feature type="non-terminal residue" evidence="1">
    <location>
        <position position="1"/>
    </location>
</feature>
<comment type="caution">
    <text evidence="1">The sequence shown here is derived from an EMBL/GenBank/DDBJ whole genome shotgun (WGS) entry which is preliminary data.</text>
</comment>
<evidence type="ECO:0000313" key="1">
    <source>
        <dbReference type="EMBL" id="KAK7491756.1"/>
    </source>
</evidence>
<dbReference type="EMBL" id="JACVVK020000111">
    <property type="protein sequence ID" value="KAK7491756.1"/>
    <property type="molecule type" value="Genomic_DNA"/>
</dbReference>
<accession>A0ABD0KWS6</accession>
<name>A0ABD0KWS6_9CAEN</name>
<keyword evidence="2" id="KW-1185">Reference proteome</keyword>
<gene>
    <name evidence="1" type="ORF">BaRGS_00017012</name>
</gene>
<reference evidence="1 2" key="1">
    <citation type="journal article" date="2023" name="Sci. Data">
        <title>Genome assembly of the Korean intertidal mud-creeper Batillaria attramentaria.</title>
        <authorList>
            <person name="Patra A.K."/>
            <person name="Ho P.T."/>
            <person name="Jun S."/>
            <person name="Lee S.J."/>
            <person name="Kim Y."/>
            <person name="Won Y.J."/>
        </authorList>
    </citation>
    <scope>NUCLEOTIDE SEQUENCE [LARGE SCALE GENOMIC DNA]</scope>
    <source>
        <strain evidence="1">Wonlab-2016</strain>
    </source>
</reference>